<proteinExistence type="predicted"/>
<dbReference type="InterPro" id="IPR002881">
    <property type="entry name" value="DUF58"/>
</dbReference>
<feature type="domain" description="DUF58" evidence="2">
    <location>
        <begin position="211"/>
        <end position="362"/>
    </location>
</feature>
<dbReference type="Proteomes" id="UP000426246">
    <property type="component" value="Chromosome"/>
</dbReference>
<evidence type="ECO:0000256" key="1">
    <source>
        <dbReference type="SAM" id="Phobius"/>
    </source>
</evidence>
<feature type="transmembrane region" description="Helical" evidence="1">
    <location>
        <begin position="37"/>
        <end position="53"/>
    </location>
</feature>
<organism evidence="3 4">
    <name type="scientific">Paenibacillus psychroresistens</name>
    <dbReference type="NCBI Taxonomy" id="1778678"/>
    <lineage>
        <taxon>Bacteria</taxon>
        <taxon>Bacillati</taxon>
        <taxon>Bacillota</taxon>
        <taxon>Bacilli</taxon>
        <taxon>Bacillales</taxon>
        <taxon>Paenibacillaceae</taxon>
        <taxon>Paenibacillus</taxon>
    </lineage>
</organism>
<keyword evidence="1" id="KW-1133">Transmembrane helix</keyword>
<keyword evidence="1" id="KW-0812">Transmembrane</keyword>
<evidence type="ECO:0000313" key="3">
    <source>
        <dbReference type="EMBL" id="QGR00063.1"/>
    </source>
</evidence>
<dbReference type="PANTHER" id="PTHR34351">
    <property type="entry name" value="SLR1927 PROTEIN-RELATED"/>
    <property type="match status" value="1"/>
</dbReference>
<protein>
    <submittedName>
        <fullName evidence="3">DUF58 domain-containing protein</fullName>
    </submittedName>
</protein>
<feature type="transmembrane region" description="Helical" evidence="1">
    <location>
        <begin position="12"/>
        <end position="31"/>
    </location>
</feature>
<dbReference type="PANTHER" id="PTHR34351:SF2">
    <property type="entry name" value="DUF58 DOMAIN-CONTAINING PROTEIN"/>
    <property type="match status" value="1"/>
</dbReference>
<evidence type="ECO:0000313" key="4">
    <source>
        <dbReference type="Proteomes" id="UP000426246"/>
    </source>
</evidence>
<dbReference type="OrthoDB" id="140416at2"/>
<name>A0A6B8RVY8_9BACL</name>
<evidence type="ECO:0000259" key="2">
    <source>
        <dbReference type="Pfam" id="PF01882"/>
    </source>
</evidence>
<sequence>MRMPQRYLFGIKVRVWLVLASFVGTLCFFLFQGGKLSFMVFIIVSVLCIYLWLGQWSGIRKSKGERTLITPGHEFIMEAGSTLGVKIKLDIPGYWPVPYVLIKDHLQRHNGGDQIFESSLIPDWKRSGIMEYKTPPLRRGIYNFTKTDCSTEDIFGFFEHKGTLALEHSFSVLPQRTAIREWKKLQQMLKGMHHHSSTARAMRETTQINGAREYNYGDRLSRIHWNATAKTGTLKSKEFERESLPKTIVILDRAKQHYANQEQFELAVSIAASLIEFGTKRDLAFGLLSTGASSEYFEPKYGQSQHMQILNHLIMVEADGKFSLEQVLKERTKSLLPGTFVAIISPQVGESMMSALAWVNLRQMSPCHIWVHDEKAEKQVEWMKTLRLKGYLGYDVPRLDELSQVLGGRS</sequence>
<dbReference type="KEGG" id="ppsc:EHS13_12645"/>
<accession>A0A6B8RVY8</accession>
<dbReference type="Pfam" id="PF01882">
    <property type="entry name" value="DUF58"/>
    <property type="match status" value="1"/>
</dbReference>
<keyword evidence="4" id="KW-1185">Reference proteome</keyword>
<dbReference type="AlphaFoldDB" id="A0A6B8RVY8"/>
<keyword evidence="1" id="KW-0472">Membrane</keyword>
<dbReference type="EMBL" id="CP034235">
    <property type="protein sequence ID" value="QGR00063.1"/>
    <property type="molecule type" value="Genomic_DNA"/>
</dbReference>
<gene>
    <name evidence="3" type="ORF">EHS13_12645</name>
</gene>
<reference evidence="4" key="1">
    <citation type="submission" date="2018-11" db="EMBL/GenBank/DDBJ databases">
        <title>Complete genome sequence of Paenibacillus sp. ML311-T8.</title>
        <authorList>
            <person name="Nam Y.-D."/>
            <person name="Kang J."/>
            <person name="Chung W.-H."/>
            <person name="Park Y.S."/>
        </authorList>
    </citation>
    <scope>NUCLEOTIDE SEQUENCE [LARGE SCALE GENOMIC DNA]</scope>
    <source>
        <strain evidence="4">ML311-T8</strain>
    </source>
</reference>